<comment type="caution">
    <text evidence="1">The sequence shown here is derived from an EMBL/GenBank/DDBJ whole genome shotgun (WGS) entry which is preliminary data.</text>
</comment>
<name>A0A5C5YA69_9PLAN</name>
<evidence type="ECO:0008006" key="3">
    <source>
        <dbReference type="Google" id="ProtNLM"/>
    </source>
</evidence>
<dbReference type="RefSeq" id="WP_145294775.1">
    <property type="nucleotide sequence ID" value="NZ_CP036319.1"/>
</dbReference>
<gene>
    <name evidence="1" type="ORF">Pan14r_40390</name>
</gene>
<dbReference type="Gene3D" id="3.40.630.30">
    <property type="match status" value="1"/>
</dbReference>
<proteinExistence type="predicted"/>
<dbReference type="SUPFAM" id="SSF55729">
    <property type="entry name" value="Acyl-CoA N-acyltransferases (Nat)"/>
    <property type="match status" value="1"/>
</dbReference>
<dbReference type="OrthoDB" id="266256at2"/>
<sequence>MFENTTKLGYRIAARLGFLEVTHMMHVHRSDANGHGIPDGYHCEVLPQADRIAVRMRRGDEVASSMWIMTGRVPSEENFSRSVHLGTTLELPNRVGYIFNAATDPRHRGRRLIAAMCSQALDSRMIDVDHLMASIDWTNQPSMRAFRRFGMQSVGTVWRSGIGHVQFSRVPKIHSPGGIGIGVDQPGWVLAL</sequence>
<dbReference type="Proteomes" id="UP000317238">
    <property type="component" value="Unassembled WGS sequence"/>
</dbReference>
<dbReference type="AlphaFoldDB" id="A0A5C5YA69"/>
<organism evidence="1 2">
    <name type="scientific">Crateriforma conspicua</name>
    <dbReference type="NCBI Taxonomy" id="2527996"/>
    <lineage>
        <taxon>Bacteria</taxon>
        <taxon>Pseudomonadati</taxon>
        <taxon>Planctomycetota</taxon>
        <taxon>Planctomycetia</taxon>
        <taxon>Planctomycetales</taxon>
        <taxon>Planctomycetaceae</taxon>
        <taxon>Crateriforma</taxon>
    </lineage>
</organism>
<keyword evidence="2" id="KW-1185">Reference proteome</keyword>
<evidence type="ECO:0000313" key="1">
    <source>
        <dbReference type="EMBL" id="TWT71723.1"/>
    </source>
</evidence>
<protein>
    <recommendedName>
        <fullName evidence="3">N-acetyltransferase domain-containing protein</fullName>
    </recommendedName>
</protein>
<dbReference type="InterPro" id="IPR016181">
    <property type="entry name" value="Acyl_CoA_acyltransferase"/>
</dbReference>
<accession>A0A5C5YA69</accession>
<evidence type="ECO:0000313" key="2">
    <source>
        <dbReference type="Proteomes" id="UP000317238"/>
    </source>
</evidence>
<dbReference type="EMBL" id="SJPL01000001">
    <property type="protein sequence ID" value="TWT71723.1"/>
    <property type="molecule type" value="Genomic_DNA"/>
</dbReference>
<reference evidence="1 2" key="1">
    <citation type="submission" date="2019-02" db="EMBL/GenBank/DDBJ databases">
        <title>Deep-cultivation of Planctomycetes and their phenomic and genomic characterization uncovers novel biology.</title>
        <authorList>
            <person name="Wiegand S."/>
            <person name="Jogler M."/>
            <person name="Boedeker C."/>
            <person name="Pinto D."/>
            <person name="Vollmers J."/>
            <person name="Rivas-Marin E."/>
            <person name="Kohn T."/>
            <person name="Peeters S.H."/>
            <person name="Heuer A."/>
            <person name="Rast P."/>
            <person name="Oberbeckmann S."/>
            <person name="Bunk B."/>
            <person name="Jeske O."/>
            <person name="Meyerdierks A."/>
            <person name="Storesund J.E."/>
            <person name="Kallscheuer N."/>
            <person name="Luecker S."/>
            <person name="Lage O.M."/>
            <person name="Pohl T."/>
            <person name="Merkel B.J."/>
            <person name="Hornburger P."/>
            <person name="Mueller R.-W."/>
            <person name="Bruemmer F."/>
            <person name="Labrenz M."/>
            <person name="Spormann A.M."/>
            <person name="Op Den Camp H."/>
            <person name="Overmann J."/>
            <person name="Amann R."/>
            <person name="Jetten M.S.M."/>
            <person name="Mascher T."/>
            <person name="Medema M.H."/>
            <person name="Devos D.P."/>
            <person name="Kaster A.-K."/>
            <person name="Ovreas L."/>
            <person name="Rohde M."/>
            <person name="Galperin M.Y."/>
            <person name="Jogler C."/>
        </authorList>
    </citation>
    <scope>NUCLEOTIDE SEQUENCE [LARGE SCALE GENOMIC DNA]</scope>
    <source>
        <strain evidence="1 2">Pan14r</strain>
    </source>
</reference>